<dbReference type="GO" id="GO:0005737">
    <property type="term" value="C:cytoplasm"/>
    <property type="evidence" value="ECO:0007669"/>
    <property type="project" value="InterPro"/>
</dbReference>
<keyword evidence="6" id="KW-0418">Kinase</keyword>
<reference evidence="13 14" key="1">
    <citation type="journal article" date="2010" name="Int. J. Syst. Evol. Microbiol.">
        <title>Reclassification of Herbaspirillum putei as a later heterotypic synonym of Herbaspirillum huttiense, with the description of H. huttiense subsp. huttiense subsp. nov. and H. huttiense subsp. putei subsp. nov., comb. nov., and description of Herbaspirillum aquaticum sp. nov.</title>
        <authorList>
            <person name="Dobritsa A.P."/>
            <person name="Reddy M.C."/>
            <person name="Samadpour M."/>
        </authorList>
    </citation>
    <scope>NUCLEOTIDE SEQUENCE [LARGE SCALE GENOMIC DNA]</scope>
    <source>
        <strain evidence="13 14">IEH 4430</strain>
    </source>
</reference>
<dbReference type="InterPro" id="IPR036097">
    <property type="entry name" value="HisK_dim/P_sf"/>
</dbReference>
<dbReference type="Proteomes" id="UP000214747">
    <property type="component" value="Unassembled WGS sequence"/>
</dbReference>
<dbReference type="PROSITE" id="PS50894">
    <property type="entry name" value="HPT"/>
    <property type="match status" value="1"/>
</dbReference>
<dbReference type="SMART" id="SM00260">
    <property type="entry name" value="CheW"/>
    <property type="match status" value="1"/>
</dbReference>
<dbReference type="GO" id="GO:0006935">
    <property type="term" value="P:chemotaxis"/>
    <property type="evidence" value="ECO:0007669"/>
    <property type="project" value="InterPro"/>
</dbReference>
<name>A0A225SYH7_9BURK</name>
<dbReference type="SUPFAM" id="SSF47384">
    <property type="entry name" value="Homodimeric domain of signal transducing histidine kinase"/>
    <property type="match status" value="1"/>
</dbReference>
<proteinExistence type="predicted"/>
<dbReference type="InterPro" id="IPR004105">
    <property type="entry name" value="CheA-like_dim"/>
</dbReference>
<evidence type="ECO:0000256" key="3">
    <source>
        <dbReference type="ARBA" id="ARBA00021495"/>
    </source>
</evidence>
<sequence>MTTAFSPLLLQFMQESRDGLQEIASRLLALERQPDDPELMESLFRVVHTLKGNCGLFEFPEMFRVLHAAEDLMSAVRDGQAAYDREMADLLLEAMDFVARQFDDIELAGQPDPAQAAPCAELVARLRQRCGMQLAQAGQDAHQATRRAAEEAARSRMAESLARVPASLRMAWADAARNGETLLWVEYTPEPECFFKGEDPLRLATQMPGVLWRCVLPGSAWPALAELDAYRANLVFQAVATADRGLLDEHFRYVPGQFWITALPAAAIEVKDQTRANDALMIVQTQNDALWALEGAPWVPGHLKAAVTTIANCMRAVGRMDVLPALEACAEEALAQSSVAPLVAWIERHAQVQAVAEVDEVIGKADLQEDITATGIAAPVAVAAAPAAAALPPAAVDADVPANFGRRAEDSNGARVLKVEQEKVDRLMNLIGEMVVARNGLPYLASRAENQYGERELGRDIRAQHAVINRIVEEMQDAIMQVRMMPVSFVFQRFPRLVRDIARKLGKEVQLLLEGETTEADKNVIEALADPLVHLVRNALDHGMETPEERRAAGKPATGKLVMSARQEADCVVIEIADDGRGIDPAVIRRKAYARGLVDEAALERMSDREAVNLVFLPGFSTAEAVTDLSGRGVGMDAVRTAIERLHGSVQLESQAGQGTRLQLSLPLSMAVTNVMIVQSGGVQYGLPMDAVVETVRVPAADVHRIKQHNAAVLRGRIVPLLELNSLLGLDTPQCCNEHDEWATLILRVHGQYLGLVIDDFREVVEVILKPLSGVLAGLTAYAGSALLGDGSVLMVINPKELLK</sequence>
<dbReference type="SMART" id="SM01231">
    <property type="entry name" value="H-kinase_dim"/>
    <property type="match status" value="1"/>
</dbReference>
<dbReference type="InterPro" id="IPR002545">
    <property type="entry name" value="CheW-lke_dom"/>
</dbReference>
<feature type="domain" description="Histidine kinase" evidence="10">
    <location>
        <begin position="468"/>
        <end position="670"/>
    </location>
</feature>
<dbReference type="EMBL" id="NJGV01000002">
    <property type="protein sequence ID" value="OWY36356.1"/>
    <property type="molecule type" value="Genomic_DNA"/>
</dbReference>
<keyword evidence="5" id="KW-0808">Transferase</keyword>
<dbReference type="SUPFAM" id="SSF55874">
    <property type="entry name" value="ATPase domain of HSP90 chaperone/DNA topoisomerase II/histidine kinase"/>
    <property type="match status" value="1"/>
</dbReference>
<keyword evidence="14" id="KW-1185">Reference proteome</keyword>
<feature type="domain" description="HPt" evidence="12">
    <location>
        <begin position="1"/>
        <end position="105"/>
    </location>
</feature>
<comment type="catalytic activity">
    <reaction evidence="1">
        <text>ATP + protein L-histidine = ADP + protein N-phospho-L-histidine.</text>
        <dbReference type="EC" id="2.7.13.3"/>
    </reaction>
</comment>
<dbReference type="SUPFAM" id="SSF50341">
    <property type="entry name" value="CheW-like"/>
    <property type="match status" value="1"/>
</dbReference>
<evidence type="ECO:0000259" key="12">
    <source>
        <dbReference type="PROSITE" id="PS50894"/>
    </source>
</evidence>
<dbReference type="SMART" id="SM00387">
    <property type="entry name" value="HATPase_c"/>
    <property type="match status" value="1"/>
</dbReference>
<feature type="modified residue" description="Phosphohistidine" evidence="9">
    <location>
        <position position="48"/>
    </location>
</feature>
<dbReference type="FunFam" id="3.30.565.10:FF:000016">
    <property type="entry name" value="Chemotaxis protein CheA, putative"/>
    <property type="match status" value="1"/>
</dbReference>
<dbReference type="Gene3D" id="2.30.30.40">
    <property type="entry name" value="SH3 Domains"/>
    <property type="match status" value="1"/>
</dbReference>
<dbReference type="PRINTS" id="PR00344">
    <property type="entry name" value="BCTRLSENSOR"/>
</dbReference>
<dbReference type="Pfam" id="PF02518">
    <property type="entry name" value="HATPase_c"/>
    <property type="match status" value="1"/>
</dbReference>
<dbReference type="InterPro" id="IPR036890">
    <property type="entry name" value="HATPase_C_sf"/>
</dbReference>
<gene>
    <name evidence="13" type="ORF">CEJ45_03890</name>
</gene>
<evidence type="ECO:0000256" key="1">
    <source>
        <dbReference type="ARBA" id="ARBA00000085"/>
    </source>
</evidence>
<evidence type="ECO:0000259" key="10">
    <source>
        <dbReference type="PROSITE" id="PS50109"/>
    </source>
</evidence>
<comment type="function">
    <text evidence="8">Involved in the transmission of sensory signals from the chemoreceptors to the flagellar motors. CheA is autophosphorylated; it can transfer its phosphate group to either CheB or CheY.</text>
</comment>
<evidence type="ECO:0000256" key="5">
    <source>
        <dbReference type="ARBA" id="ARBA00022679"/>
    </source>
</evidence>
<dbReference type="PROSITE" id="PS50851">
    <property type="entry name" value="CHEW"/>
    <property type="match status" value="1"/>
</dbReference>
<evidence type="ECO:0000313" key="14">
    <source>
        <dbReference type="Proteomes" id="UP000214747"/>
    </source>
</evidence>
<dbReference type="GO" id="GO:0000155">
    <property type="term" value="F:phosphorelay sensor kinase activity"/>
    <property type="evidence" value="ECO:0007669"/>
    <property type="project" value="InterPro"/>
</dbReference>
<keyword evidence="4 9" id="KW-0597">Phosphoprotein</keyword>
<dbReference type="CDD" id="cd16916">
    <property type="entry name" value="HATPase_CheA-like"/>
    <property type="match status" value="1"/>
</dbReference>
<evidence type="ECO:0000256" key="4">
    <source>
        <dbReference type="ARBA" id="ARBA00022553"/>
    </source>
</evidence>
<evidence type="ECO:0000256" key="2">
    <source>
        <dbReference type="ARBA" id="ARBA00012438"/>
    </source>
</evidence>
<dbReference type="RefSeq" id="WP_088753889.1">
    <property type="nucleotide sequence ID" value="NZ_NJGV01000002.1"/>
</dbReference>
<dbReference type="InterPro" id="IPR051315">
    <property type="entry name" value="Bact_Chemotaxis_CheA"/>
</dbReference>
<dbReference type="Gene3D" id="3.30.565.10">
    <property type="entry name" value="Histidine kinase-like ATPase, C-terminal domain"/>
    <property type="match status" value="1"/>
</dbReference>
<dbReference type="PROSITE" id="PS50109">
    <property type="entry name" value="HIS_KIN"/>
    <property type="match status" value="1"/>
</dbReference>
<dbReference type="Gene3D" id="1.10.287.560">
    <property type="entry name" value="Histidine kinase CheA-like, homodimeric domain"/>
    <property type="match status" value="1"/>
</dbReference>
<dbReference type="InterPro" id="IPR004358">
    <property type="entry name" value="Sig_transdc_His_kin-like_C"/>
</dbReference>
<dbReference type="SUPFAM" id="SSF47226">
    <property type="entry name" value="Histidine-containing phosphotransfer domain, HPT domain"/>
    <property type="match status" value="1"/>
</dbReference>
<evidence type="ECO:0000256" key="9">
    <source>
        <dbReference type="PROSITE-ProRule" id="PRU00110"/>
    </source>
</evidence>
<dbReference type="SMART" id="SM00073">
    <property type="entry name" value="HPT"/>
    <property type="match status" value="1"/>
</dbReference>
<accession>A0A225SYH7</accession>
<dbReference type="InterPro" id="IPR005467">
    <property type="entry name" value="His_kinase_dom"/>
</dbReference>
<dbReference type="Gene3D" id="1.20.120.160">
    <property type="entry name" value="HPT domain"/>
    <property type="match status" value="1"/>
</dbReference>
<dbReference type="CDD" id="cd00088">
    <property type="entry name" value="HPT"/>
    <property type="match status" value="1"/>
</dbReference>
<evidence type="ECO:0000256" key="7">
    <source>
        <dbReference type="ARBA" id="ARBA00023012"/>
    </source>
</evidence>
<dbReference type="Pfam" id="PF02895">
    <property type="entry name" value="H-kinase_dim"/>
    <property type="match status" value="1"/>
</dbReference>
<dbReference type="EC" id="2.7.13.3" evidence="2"/>
<dbReference type="PANTHER" id="PTHR43395:SF1">
    <property type="entry name" value="CHEMOTAXIS PROTEIN CHEA"/>
    <property type="match status" value="1"/>
</dbReference>
<evidence type="ECO:0000256" key="8">
    <source>
        <dbReference type="ARBA" id="ARBA00035100"/>
    </source>
</evidence>
<evidence type="ECO:0000259" key="11">
    <source>
        <dbReference type="PROSITE" id="PS50851"/>
    </source>
</evidence>
<protein>
    <recommendedName>
        <fullName evidence="3">Chemotaxis protein CheA</fullName>
        <ecNumber evidence="2">2.7.13.3</ecNumber>
    </recommendedName>
</protein>
<dbReference type="InterPro" id="IPR008207">
    <property type="entry name" value="Sig_transdc_His_kin_Hpt_dom"/>
</dbReference>
<feature type="domain" description="CheW-like" evidence="11">
    <location>
        <begin position="672"/>
        <end position="804"/>
    </location>
</feature>
<dbReference type="AlphaFoldDB" id="A0A225SYH7"/>
<dbReference type="InterPro" id="IPR036641">
    <property type="entry name" value="HPT_dom_sf"/>
</dbReference>
<dbReference type="InterPro" id="IPR003594">
    <property type="entry name" value="HATPase_dom"/>
</dbReference>
<dbReference type="InterPro" id="IPR037006">
    <property type="entry name" value="CheA-like_homodim_sf"/>
</dbReference>
<evidence type="ECO:0000313" key="13">
    <source>
        <dbReference type="EMBL" id="OWY36356.1"/>
    </source>
</evidence>
<evidence type="ECO:0000256" key="6">
    <source>
        <dbReference type="ARBA" id="ARBA00022777"/>
    </source>
</evidence>
<dbReference type="Pfam" id="PF01584">
    <property type="entry name" value="CheW"/>
    <property type="match status" value="1"/>
</dbReference>
<keyword evidence="7" id="KW-0902">Two-component regulatory system</keyword>
<dbReference type="Pfam" id="PF01627">
    <property type="entry name" value="Hpt"/>
    <property type="match status" value="1"/>
</dbReference>
<dbReference type="InterPro" id="IPR036061">
    <property type="entry name" value="CheW-like_dom_sf"/>
</dbReference>
<dbReference type="PANTHER" id="PTHR43395">
    <property type="entry name" value="SENSOR HISTIDINE KINASE CHEA"/>
    <property type="match status" value="1"/>
</dbReference>
<organism evidence="13 14">
    <name type="scientific">Herbaspirillum aquaticum</name>
    <dbReference type="NCBI Taxonomy" id="568783"/>
    <lineage>
        <taxon>Bacteria</taxon>
        <taxon>Pseudomonadati</taxon>
        <taxon>Pseudomonadota</taxon>
        <taxon>Betaproteobacteria</taxon>
        <taxon>Burkholderiales</taxon>
        <taxon>Oxalobacteraceae</taxon>
        <taxon>Herbaspirillum</taxon>
    </lineage>
</organism>
<comment type="caution">
    <text evidence="13">The sequence shown here is derived from an EMBL/GenBank/DDBJ whole genome shotgun (WGS) entry which is preliminary data.</text>
</comment>